<dbReference type="Pfam" id="PF01494">
    <property type="entry name" value="FAD_binding_3"/>
    <property type="match status" value="1"/>
</dbReference>
<dbReference type="RefSeq" id="WP_160801594.1">
    <property type="nucleotide sequence ID" value="NZ_WUUL01000006.1"/>
</dbReference>
<keyword evidence="2" id="KW-0503">Monooxygenase</keyword>
<dbReference type="GO" id="GO:0004497">
    <property type="term" value="F:monooxygenase activity"/>
    <property type="evidence" value="ECO:0007669"/>
    <property type="project" value="UniProtKB-KW"/>
</dbReference>
<dbReference type="AlphaFoldDB" id="A0A6I4VUP3"/>
<organism evidence="2 3">
    <name type="scientific">Shimazuella alba</name>
    <dbReference type="NCBI Taxonomy" id="2690964"/>
    <lineage>
        <taxon>Bacteria</taxon>
        <taxon>Bacillati</taxon>
        <taxon>Bacillota</taxon>
        <taxon>Bacilli</taxon>
        <taxon>Bacillales</taxon>
        <taxon>Thermoactinomycetaceae</taxon>
        <taxon>Shimazuella</taxon>
    </lineage>
</organism>
<keyword evidence="3" id="KW-1185">Reference proteome</keyword>
<dbReference type="EMBL" id="WUUL01000006">
    <property type="protein sequence ID" value="MXQ54241.1"/>
    <property type="molecule type" value="Genomic_DNA"/>
</dbReference>
<dbReference type="GO" id="GO:0071949">
    <property type="term" value="F:FAD binding"/>
    <property type="evidence" value="ECO:0007669"/>
    <property type="project" value="InterPro"/>
</dbReference>
<accession>A0A6I4VUP3</accession>
<protein>
    <submittedName>
        <fullName evidence="2">Monooxygenase</fullName>
    </submittedName>
</protein>
<dbReference type="PANTHER" id="PTHR46865">
    <property type="entry name" value="OXIDOREDUCTASE-RELATED"/>
    <property type="match status" value="1"/>
</dbReference>
<dbReference type="PANTHER" id="PTHR46865:SF2">
    <property type="entry name" value="MONOOXYGENASE"/>
    <property type="match status" value="1"/>
</dbReference>
<dbReference type="PRINTS" id="PR00420">
    <property type="entry name" value="RNGMNOXGNASE"/>
</dbReference>
<comment type="caution">
    <text evidence="2">The sequence shown here is derived from an EMBL/GenBank/DDBJ whole genome shotgun (WGS) entry which is preliminary data.</text>
</comment>
<dbReference type="Proteomes" id="UP000430692">
    <property type="component" value="Unassembled WGS sequence"/>
</dbReference>
<keyword evidence="2" id="KW-0560">Oxidoreductase</keyword>
<reference evidence="2 3" key="1">
    <citation type="submission" date="2019-12" db="EMBL/GenBank/DDBJ databases">
        <title>Whole-genome analyses of novel actinobacteria.</title>
        <authorList>
            <person name="Sahin N."/>
            <person name="Saygin H."/>
        </authorList>
    </citation>
    <scope>NUCLEOTIDE SEQUENCE [LARGE SCALE GENOMIC DNA]</scope>
    <source>
        <strain evidence="2 3">KC615</strain>
    </source>
</reference>
<evidence type="ECO:0000313" key="3">
    <source>
        <dbReference type="Proteomes" id="UP000430692"/>
    </source>
</evidence>
<evidence type="ECO:0000313" key="2">
    <source>
        <dbReference type="EMBL" id="MXQ54241.1"/>
    </source>
</evidence>
<dbReference type="SUPFAM" id="SSF51905">
    <property type="entry name" value="FAD/NAD(P)-binding domain"/>
    <property type="match status" value="1"/>
</dbReference>
<proteinExistence type="predicted"/>
<dbReference type="InterPro" id="IPR036188">
    <property type="entry name" value="FAD/NAD-bd_sf"/>
</dbReference>
<name>A0A6I4VUP3_9BACL</name>
<gene>
    <name evidence="2" type="ORF">GSM42_11040</name>
</gene>
<dbReference type="InterPro" id="IPR051704">
    <property type="entry name" value="FAD_aromatic-hydroxylase"/>
</dbReference>
<evidence type="ECO:0000259" key="1">
    <source>
        <dbReference type="Pfam" id="PF01494"/>
    </source>
</evidence>
<dbReference type="InterPro" id="IPR002938">
    <property type="entry name" value="FAD-bd"/>
</dbReference>
<dbReference type="Gene3D" id="3.50.50.60">
    <property type="entry name" value="FAD/NAD(P)-binding domain"/>
    <property type="match status" value="1"/>
</dbReference>
<feature type="domain" description="FAD-binding" evidence="1">
    <location>
        <begin position="2"/>
        <end position="318"/>
    </location>
</feature>
<sequence length="377" mass="43066">MNILISGAGIAGLTLAKRLLMEGYQPTIIEKATTFRSVGSMVELNQDAITVLKKMGLIDEIQKRNVKLAKRQFLDAKGNLLYELSMKTTKGSELERVLIHRFTWHDILYRSVYEHIPIQFGSNIQALSEDETGIQVTFQNGIQQHYDLVIGADGVHSQTRKLLLGNQYEQHEDIGYMVFTIKNPIIKKMPVHLEMGINYATYLPGFYLQFGFDENYAAGLFMYQKDRNIKFSGEQKKTFLLQKCKSIEWGIHQVIEQIDPAYIYEDTMSIINLPEWSKGRTVWVGDAAHAMTFMLGTGGGKAMLGADRLVNALMETTNYKEAFSKYESLHRIDVERLQQKSVEAAKFTISNSLEEFKQKNLLLQHAPDQLLKRYSSE</sequence>